<keyword evidence="2" id="KW-0805">Transcription regulation</keyword>
<evidence type="ECO:0000256" key="4">
    <source>
        <dbReference type="ARBA" id="ARBA00023163"/>
    </source>
</evidence>
<evidence type="ECO:0000313" key="6">
    <source>
        <dbReference type="EMBL" id="GIM65751.1"/>
    </source>
</evidence>
<dbReference type="PROSITE" id="PS50931">
    <property type="entry name" value="HTH_LYSR"/>
    <property type="match status" value="1"/>
</dbReference>
<keyword evidence="4" id="KW-0804">Transcription</keyword>
<evidence type="ECO:0000256" key="1">
    <source>
        <dbReference type="ARBA" id="ARBA00009437"/>
    </source>
</evidence>
<gene>
    <name evidence="6" type="ORF">Aau02nite_19460</name>
</gene>
<dbReference type="PANTHER" id="PTHR30118">
    <property type="entry name" value="HTH-TYPE TRANSCRIPTIONAL REGULATOR LEUO-RELATED"/>
    <property type="match status" value="1"/>
</dbReference>
<evidence type="ECO:0000313" key="7">
    <source>
        <dbReference type="Proteomes" id="UP000681340"/>
    </source>
</evidence>
<feature type="domain" description="HTH lysR-type" evidence="5">
    <location>
        <begin position="2"/>
        <end position="59"/>
    </location>
</feature>
<accession>A0A919S6D3</accession>
<sequence>MLDMNLMVALDALLTENSVTAAAARLHTSPPAMSRSLARLRRLLGDPLLVRAGRDMVPTRRALELRGEVHDVMRRARMVFEPSPTSDPAHTVRVFDLRMSDIFSMSVTAQLITDVRAQAPGITLRLRPEGSDDTGMRDGLIDLDVGILGRHDPEVHSEPLFTETLVGVVRPEHPLARKAKVTVRQFAAADHVGVSRRGRRRGPIDDRLDELGLTRDVVAVVPTYAASLFLARATDVVCIAPARAGRDTVTALGLHTFELPLSLPTPTIGMAWHPRNDSDRTHQWLRDRIRRVIAPGRP</sequence>
<comment type="similarity">
    <text evidence="1">Belongs to the LysR transcriptional regulatory family.</text>
</comment>
<dbReference type="GO" id="GO:0003677">
    <property type="term" value="F:DNA binding"/>
    <property type="evidence" value="ECO:0007669"/>
    <property type="project" value="UniProtKB-KW"/>
</dbReference>
<dbReference type="SUPFAM" id="SSF46785">
    <property type="entry name" value="Winged helix' DNA-binding domain"/>
    <property type="match status" value="1"/>
</dbReference>
<dbReference type="SUPFAM" id="SSF53850">
    <property type="entry name" value="Periplasmic binding protein-like II"/>
    <property type="match status" value="1"/>
</dbReference>
<proteinExistence type="inferred from homology"/>
<comment type="caution">
    <text evidence="6">The sequence shown here is derived from an EMBL/GenBank/DDBJ whole genome shotgun (WGS) entry which is preliminary data.</text>
</comment>
<dbReference type="EMBL" id="BOQL01000018">
    <property type="protein sequence ID" value="GIM65751.1"/>
    <property type="molecule type" value="Genomic_DNA"/>
</dbReference>
<keyword evidence="3" id="KW-0238">DNA-binding</keyword>
<evidence type="ECO:0000259" key="5">
    <source>
        <dbReference type="PROSITE" id="PS50931"/>
    </source>
</evidence>
<dbReference type="Pfam" id="PF00126">
    <property type="entry name" value="HTH_1"/>
    <property type="match status" value="1"/>
</dbReference>
<reference evidence="6" key="1">
    <citation type="submission" date="2021-03" db="EMBL/GenBank/DDBJ databases">
        <title>Whole genome shotgun sequence of Actinoplanes auranticolor NBRC 12245.</title>
        <authorList>
            <person name="Komaki H."/>
            <person name="Tamura T."/>
        </authorList>
    </citation>
    <scope>NUCLEOTIDE SEQUENCE</scope>
    <source>
        <strain evidence="6">NBRC 12245</strain>
    </source>
</reference>
<dbReference type="InterPro" id="IPR036388">
    <property type="entry name" value="WH-like_DNA-bd_sf"/>
</dbReference>
<dbReference type="InterPro" id="IPR000847">
    <property type="entry name" value="LysR_HTH_N"/>
</dbReference>
<dbReference type="GO" id="GO:0003700">
    <property type="term" value="F:DNA-binding transcription factor activity"/>
    <property type="evidence" value="ECO:0007669"/>
    <property type="project" value="InterPro"/>
</dbReference>
<dbReference type="AlphaFoldDB" id="A0A919S6D3"/>
<organism evidence="6 7">
    <name type="scientific">Actinoplanes auranticolor</name>
    <dbReference type="NCBI Taxonomy" id="47988"/>
    <lineage>
        <taxon>Bacteria</taxon>
        <taxon>Bacillati</taxon>
        <taxon>Actinomycetota</taxon>
        <taxon>Actinomycetes</taxon>
        <taxon>Micromonosporales</taxon>
        <taxon>Micromonosporaceae</taxon>
        <taxon>Actinoplanes</taxon>
    </lineage>
</organism>
<dbReference type="Gene3D" id="3.40.190.10">
    <property type="entry name" value="Periplasmic binding protein-like II"/>
    <property type="match status" value="2"/>
</dbReference>
<keyword evidence="7" id="KW-1185">Reference proteome</keyword>
<dbReference type="InterPro" id="IPR050389">
    <property type="entry name" value="LysR-type_TF"/>
</dbReference>
<dbReference type="Proteomes" id="UP000681340">
    <property type="component" value="Unassembled WGS sequence"/>
</dbReference>
<dbReference type="PANTHER" id="PTHR30118:SF15">
    <property type="entry name" value="TRANSCRIPTIONAL REGULATORY PROTEIN"/>
    <property type="match status" value="1"/>
</dbReference>
<dbReference type="Pfam" id="PF03466">
    <property type="entry name" value="LysR_substrate"/>
    <property type="match status" value="1"/>
</dbReference>
<dbReference type="Gene3D" id="1.10.10.10">
    <property type="entry name" value="Winged helix-like DNA-binding domain superfamily/Winged helix DNA-binding domain"/>
    <property type="match status" value="1"/>
</dbReference>
<dbReference type="PRINTS" id="PR00039">
    <property type="entry name" value="HTHLYSR"/>
</dbReference>
<evidence type="ECO:0000256" key="3">
    <source>
        <dbReference type="ARBA" id="ARBA00023125"/>
    </source>
</evidence>
<protein>
    <submittedName>
        <fullName evidence="6">LysR family transcriptional regulator</fullName>
    </submittedName>
</protein>
<dbReference type="CDD" id="cd08460">
    <property type="entry name" value="PBP2_DntR_like_1"/>
    <property type="match status" value="1"/>
</dbReference>
<dbReference type="InterPro" id="IPR005119">
    <property type="entry name" value="LysR_subst-bd"/>
</dbReference>
<dbReference type="InterPro" id="IPR036390">
    <property type="entry name" value="WH_DNA-bd_sf"/>
</dbReference>
<evidence type="ECO:0000256" key="2">
    <source>
        <dbReference type="ARBA" id="ARBA00023015"/>
    </source>
</evidence>
<name>A0A919S6D3_9ACTN</name>